<gene>
    <name evidence="4" type="ORF">Taro_020206</name>
</gene>
<organism evidence="4 5">
    <name type="scientific">Colocasia esculenta</name>
    <name type="common">Wild taro</name>
    <name type="synonym">Arum esculentum</name>
    <dbReference type="NCBI Taxonomy" id="4460"/>
    <lineage>
        <taxon>Eukaryota</taxon>
        <taxon>Viridiplantae</taxon>
        <taxon>Streptophyta</taxon>
        <taxon>Embryophyta</taxon>
        <taxon>Tracheophyta</taxon>
        <taxon>Spermatophyta</taxon>
        <taxon>Magnoliopsida</taxon>
        <taxon>Liliopsida</taxon>
        <taxon>Araceae</taxon>
        <taxon>Aroideae</taxon>
        <taxon>Colocasieae</taxon>
        <taxon>Colocasia</taxon>
    </lineage>
</organism>
<feature type="coiled-coil region" evidence="1">
    <location>
        <begin position="267"/>
        <end position="308"/>
    </location>
</feature>
<evidence type="ECO:0000259" key="3">
    <source>
        <dbReference type="Pfam" id="PF04195"/>
    </source>
</evidence>
<feature type="domain" description="Transposase (putative) gypsy type" evidence="3">
    <location>
        <begin position="11"/>
        <end position="61"/>
    </location>
</feature>
<evidence type="ECO:0000256" key="2">
    <source>
        <dbReference type="SAM" id="MobiDB-lite"/>
    </source>
</evidence>
<dbReference type="PANTHER" id="PTHR31099">
    <property type="entry name" value="OS06G0165300 PROTEIN"/>
    <property type="match status" value="1"/>
</dbReference>
<comment type="caution">
    <text evidence="4">The sequence shown here is derived from an EMBL/GenBank/DDBJ whole genome shotgun (WGS) entry which is preliminary data.</text>
</comment>
<dbReference type="InterPro" id="IPR007321">
    <property type="entry name" value="Transposase_28"/>
</dbReference>
<feature type="region of interest" description="Disordered" evidence="2">
    <location>
        <begin position="385"/>
        <end position="431"/>
    </location>
</feature>
<dbReference type="AlphaFoldDB" id="A0A843UVU7"/>
<dbReference type="PANTHER" id="PTHR31099:SF28">
    <property type="entry name" value="F5J5.12"/>
    <property type="match status" value="1"/>
</dbReference>
<evidence type="ECO:0000313" key="4">
    <source>
        <dbReference type="EMBL" id="MQL87658.1"/>
    </source>
</evidence>
<accession>A0A843UVU7</accession>
<feature type="compositionally biased region" description="Polar residues" evidence="2">
    <location>
        <begin position="233"/>
        <end position="247"/>
    </location>
</feature>
<dbReference type="Proteomes" id="UP000652761">
    <property type="component" value="Unassembled WGS sequence"/>
</dbReference>
<dbReference type="OrthoDB" id="671678at2759"/>
<name>A0A843UVU7_COLES</name>
<evidence type="ECO:0000256" key="1">
    <source>
        <dbReference type="SAM" id="Coils"/>
    </source>
</evidence>
<proteinExistence type="predicted"/>
<dbReference type="EMBL" id="NMUH01000993">
    <property type="protein sequence ID" value="MQL87658.1"/>
    <property type="molecule type" value="Genomic_DNA"/>
</dbReference>
<keyword evidence="5" id="KW-1185">Reference proteome</keyword>
<reference evidence="4" key="1">
    <citation type="submission" date="2017-07" db="EMBL/GenBank/DDBJ databases">
        <title>Taro Niue Genome Assembly and Annotation.</title>
        <authorList>
            <person name="Atibalentja N."/>
            <person name="Keating K."/>
            <person name="Fields C.J."/>
        </authorList>
    </citation>
    <scope>NUCLEOTIDE SEQUENCE</scope>
    <source>
        <strain evidence="4">Niue_2</strain>
        <tissue evidence="4">Leaf</tissue>
    </source>
</reference>
<sequence length="431" mass="46474">MENGFCLYPESVRAGFRFPLHSFTAHLLLYLGVAPSQLAPNSWRSIVGFLAACALVKIAPSRQFLGRSPSSIHGWKRSFCFVHSSEGWSFPTSWAAVNPNDAAFRSPADMSDTELSDFESLQGVILPDLINPSPELFALIREDNRAEERDTEDYAVLAAQRFDAGGGRRKKRIIRDPRPSDEADVQIVEPSTAVLPAASPSAPVAALSLPARAPLPRPGKQVRPSDSVPIDGGSSSVAPPTGHSTPASPIAAEPSLREWVHWTDHTLEATEGRLRAAEEKVAILKSKNAELEASVAAMTARADQSNELAARLAKGGALAAEKVAREAEEQAHEQTKVKFSELVAEERRKAVMEYRRSDAHIDQITGIFKDGYNHCLKALSRAYPDLDLSPVRPPSDDSDVEDAGAELPVRSGTVDPVRGSADAPADTPVAP</sequence>
<protein>
    <recommendedName>
        <fullName evidence="3">Transposase (putative) gypsy type domain-containing protein</fullName>
    </recommendedName>
</protein>
<feature type="region of interest" description="Disordered" evidence="2">
    <location>
        <begin position="211"/>
        <end position="250"/>
    </location>
</feature>
<keyword evidence="1" id="KW-0175">Coiled coil</keyword>
<evidence type="ECO:0000313" key="5">
    <source>
        <dbReference type="Proteomes" id="UP000652761"/>
    </source>
</evidence>
<dbReference type="Pfam" id="PF04195">
    <property type="entry name" value="Transposase_28"/>
    <property type="match status" value="1"/>
</dbReference>